<organism evidence="1 2">
    <name type="scientific">Dioscorea alata</name>
    <name type="common">Purple yam</name>
    <dbReference type="NCBI Taxonomy" id="55571"/>
    <lineage>
        <taxon>Eukaryota</taxon>
        <taxon>Viridiplantae</taxon>
        <taxon>Streptophyta</taxon>
        <taxon>Embryophyta</taxon>
        <taxon>Tracheophyta</taxon>
        <taxon>Spermatophyta</taxon>
        <taxon>Magnoliopsida</taxon>
        <taxon>Liliopsida</taxon>
        <taxon>Dioscoreales</taxon>
        <taxon>Dioscoreaceae</taxon>
        <taxon>Dioscorea</taxon>
    </lineage>
</organism>
<evidence type="ECO:0000313" key="2">
    <source>
        <dbReference type="Proteomes" id="UP000827976"/>
    </source>
</evidence>
<gene>
    <name evidence="1" type="ORF">IHE45_08G094800</name>
</gene>
<accession>A0ACB7VKI7</accession>
<name>A0ACB7VKI7_DIOAL</name>
<evidence type="ECO:0000313" key="1">
    <source>
        <dbReference type="EMBL" id="KAH7674773.1"/>
    </source>
</evidence>
<sequence>MMNNNRTNSLDSYIHQPPFMPFSSPETSSQKHHHMWNLEPQSSQTLNTTHHQNHHLYFNNSQLLDCTPPLLPMANTVPFYTPPMPSYREDHEVVGVGSQIGLNLGHRTYFSSGDALALGRLWGRSRAGYAFGHHPPPRCQADGCGADLSGAKHYHRRHKVCEFHSKAAVVIFAGGVQQRFCQQCSRFHELSEFDETKRSCRKRLADHNRRRRKPKPQTTNTSSSSSLKDNIQDKSKPSSKPTRDSSSTSKSSSKTSLDFEAQQSYHLSNNSPALSLGGVGRLNQFNHGSMLSISDEKDSHFSNGFFPNQTINEASTINHLHLGQSMFNMDFI</sequence>
<proteinExistence type="predicted"/>
<reference evidence="2" key="1">
    <citation type="journal article" date="2022" name="Nat. Commun.">
        <title>Chromosome evolution and the genetic basis of agronomically important traits in greater yam.</title>
        <authorList>
            <person name="Bredeson J.V."/>
            <person name="Lyons J.B."/>
            <person name="Oniyinde I.O."/>
            <person name="Okereke N.R."/>
            <person name="Kolade O."/>
            <person name="Nnabue I."/>
            <person name="Nwadili C.O."/>
            <person name="Hribova E."/>
            <person name="Parker M."/>
            <person name="Nwogha J."/>
            <person name="Shu S."/>
            <person name="Carlson J."/>
            <person name="Kariba R."/>
            <person name="Muthemba S."/>
            <person name="Knop K."/>
            <person name="Barton G.J."/>
            <person name="Sherwood A.V."/>
            <person name="Lopez-Montes A."/>
            <person name="Asiedu R."/>
            <person name="Jamnadass R."/>
            <person name="Muchugi A."/>
            <person name="Goodstein D."/>
            <person name="Egesi C.N."/>
            <person name="Featherston J."/>
            <person name="Asfaw A."/>
            <person name="Simpson G.G."/>
            <person name="Dolezel J."/>
            <person name="Hendre P.S."/>
            <person name="Van Deynze A."/>
            <person name="Kumar P.L."/>
            <person name="Obidiegwu J.E."/>
            <person name="Bhattacharjee R."/>
            <person name="Rokhsar D.S."/>
        </authorList>
    </citation>
    <scope>NUCLEOTIDE SEQUENCE [LARGE SCALE GENOMIC DNA]</scope>
    <source>
        <strain evidence="2">cv. TDa95/00328</strain>
    </source>
</reference>
<dbReference type="EMBL" id="CM037018">
    <property type="protein sequence ID" value="KAH7674773.1"/>
    <property type="molecule type" value="Genomic_DNA"/>
</dbReference>
<comment type="caution">
    <text evidence="1">The sequence shown here is derived from an EMBL/GenBank/DDBJ whole genome shotgun (WGS) entry which is preliminary data.</text>
</comment>
<dbReference type="Proteomes" id="UP000827976">
    <property type="component" value="Chromosome 8"/>
</dbReference>
<keyword evidence="2" id="KW-1185">Reference proteome</keyword>
<protein>
    <submittedName>
        <fullName evidence="1">SBP domain-containing protein</fullName>
    </submittedName>
</protein>